<evidence type="ECO:0008006" key="3">
    <source>
        <dbReference type="Google" id="ProtNLM"/>
    </source>
</evidence>
<dbReference type="STRING" id="61595.SAMN05421644_1529"/>
<dbReference type="Proteomes" id="UP000198672">
    <property type="component" value="Unassembled WGS sequence"/>
</dbReference>
<dbReference type="AlphaFoldDB" id="A0A1H3J463"/>
<dbReference type="EMBL" id="FNOW01000052">
    <property type="protein sequence ID" value="SDY34783.1"/>
    <property type="molecule type" value="Genomic_DNA"/>
</dbReference>
<keyword evidence="2" id="KW-1185">Reference proteome</keyword>
<dbReference type="PANTHER" id="PTHR38134:SF2">
    <property type="entry name" value="GALACTOKINASE"/>
    <property type="match status" value="1"/>
</dbReference>
<protein>
    <recommendedName>
        <fullName evidence="3">UDP:flavonoid glycosyltransferase YjiC, YdhE family</fullName>
    </recommendedName>
</protein>
<dbReference type="SUPFAM" id="SSF53756">
    <property type="entry name" value="UDP-Glycosyltransferase/glycogen phosphorylase"/>
    <property type="match status" value="1"/>
</dbReference>
<accession>A0A1H3J463</accession>
<evidence type="ECO:0000313" key="1">
    <source>
        <dbReference type="EMBL" id="SDY34783.1"/>
    </source>
</evidence>
<dbReference type="Gene3D" id="3.40.50.2000">
    <property type="entry name" value="Glycogen Phosphorylase B"/>
    <property type="match status" value="1"/>
</dbReference>
<reference evidence="2" key="1">
    <citation type="submission" date="2016-10" db="EMBL/GenBank/DDBJ databases">
        <authorList>
            <person name="Varghese N."/>
            <person name="Submissions S."/>
        </authorList>
    </citation>
    <scope>NUCLEOTIDE SEQUENCE [LARGE SCALE GENOMIC DNA]</scope>
    <source>
        <strain evidence="2">DSM 173</strain>
    </source>
</reference>
<organism evidence="1 2">
    <name type="scientific">Allochromatium warmingii</name>
    <name type="common">Chromatium warmingii</name>
    <dbReference type="NCBI Taxonomy" id="61595"/>
    <lineage>
        <taxon>Bacteria</taxon>
        <taxon>Pseudomonadati</taxon>
        <taxon>Pseudomonadota</taxon>
        <taxon>Gammaproteobacteria</taxon>
        <taxon>Chromatiales</taxon>
        <taxon>Chromatiaceae</taxon>
        <taxon>Allochromatium</taxon>
    </lineage>
</organism>
<dbReference type="PANTHER" id="PTHR38134">
    <property type="entry name" value="SLR1395 PROTEIN"/>
    <property type="match status" value="1"/>
</dbReference>
<name>A0A1H3J463_ALLWA</name>
<sequence>MFKARHLYVALSGHGFGHLAQVAPVVNAWQCRHPARRLTIQTALPETVVRARIPGVSCIVIGEADFGLRMADALTVQIDASLAAYRTFHTDWEHHLTWQIGLLREATPDLILADIPYLTLAAAARLDIPAVALCSLNWADVLAAYAPESPDLDRLCAPMLDAYNSAAVFLCPEPSMPMPTLRNVHAIGPIGVLGRSQRPLIDHRLGLRDDETLVLIGLSGMEMRLSLTHWPRLPGVHWLTPPGTDAQRDDVHDWTVLGARPMVDLIASCDAFLTKPGYGAFVEAACHGTPVLYVERDDWPEEPGLSRWLHTHGRAQRLSREQFAQGNLEVPLRELLVLPACESAAPTGIDEAVTWLERLMR</sequence>
<gene>
    <name evidence="1" type="ORF">SAMN05421644_1529</name>
</gene>
<dbReference type="InterPro" id="IPR053205">
    <property type="entry name" value="GHMP_kinase_L-arabinokinase"/>
</dbReference>
<proteinExistence type="predicted"/>
<evidence type="ECO:0000313" key="2">
    <source>
        <dbReference type="Proteomes" id="UP000198672"/>
    </source>
</evidence>